<proteinExistence type="predicted"/>
<feature type="signal peptide" evidence="2">
    <location>
        <begin position="1"/>
        <end position="28"/>
    </location>
</feature>
<organism evidence="3 4">
    <name type="scientific">Actinokineospora diospyrosa</name>
    <dbReference type="NCBI Taxonomy" id="103728"/>
    <lineage>
        <taxon>Bacteria</taxon>
        <taxon>Bacillati</taxon>
        <taxon>Actinomycetota</taxon>
        <taxon>Actinomycetes</taxon>
        <taxon>Pseudonocardiales</taxon>
        <taxon>Pseudonocardiaceae</taxon>
        <taxon>Actinokineospora</taxon>
    </lineage>
</organism>
<gene>
    <name evidence="3" type="ORF">LV75_002325</name>
</gene>
<feature type="region of interest" description="Disordered" evidence="1">
    <location>
        <begin position="186"/>
        <end position="211"/>
    </location>
</feature>
<keyword evidence="2" id="KW-0732">Signal</keyword>
<evidence type="ECO:0000313" key="4">
    <source>
        <dbReference type="Proteomes" id="UP001205185"/>
    </source>
</evidence>
<dbReference type="Proteomes" id="UP001205185">
    <property type="component" value="Unassembled WGS sequence"/>
</dbReference>
<feature type="compositionally biased region" description="Low complexity" evidence="1">
    <location>
        <begin position="189"/>
        <end position="211"/>
    </location>
</feature>
<evidence type="ECO:0000256" key="1">
    <source>
        <dbReference type="SAM" id="MobiDB-lite"/>
    </source>
</evidence>
<name>A0ABT1IBV1_9PSEU</name>
<dbReference type="RefSeq" id="WP_253886802.1">
    <property type="nucleotide sequence ID" value="NZ_BAAAVB010000012.1"/>
</dbReference>
<sequence length="243" mass="25546">MRKAALRLGFMATATALALGFAAPTASAETTDVPAIVVLNVLNDGDIDITLLDDDLIDDLSDADSVAELQALVALAQEWATDLDITPTQALWLLSEDLLDDGLLDLDIDLDGIGDLLDDLLDGDLLDLDLDLLDGDLLDGLDLDDVLDSDLLDDLLGHGDLLDLGDGDLLNIDLLADLNIDLGGRHTHSTGTDSDTTATAPVSTATDTATDVTSTVTDTLNTVTDNLTNSDTNESETTNTETR</sequence>
<reference evidence="3 4" key="1">
    <citation type="submission" date="2022-06" db="EMBL/GenBank/DDBJ databases">
        <title>Genomic Encyclopedia of Archaeal and Bacterial Type Strains, Phase II (KMG-II): from individual species to whole genera.</title>
        <authorList>
            <person name="Goeker M."/>
        </authorList>
    </citation>
    <scope>NUCLEOTIDE SEQUENCE [LARGE SCALE GENOMIC DNA]</scope>
    <source>
        <strain evidence="3 4">DSM 44255</strain>
    </source>
</reference>
<accession>A0ABT1IBV1</accession>
<evidence type="ECO:0000256" key="2">
    <source>
        <dbReference type="SAM" id="SignalP"/>
    </source>
</evidence>
<protein>
    <submittedName>
        <fullName evidence="3">Uncharacterized protein</fullName>
    </submittedName>
</protein>
<evidence type="ECO:0000313" key="3">
    <source>
        <dbReference type="EMBL" id="MCP2269836.1"/>
    </source>
</evidence>
<dbReference type="EMBL" id="JAMTCO010000005">
    <property type="protein sequence ID" value="MCP2269836.1"/>
    <property type="molecule type" value="Genomic_DNA"/>
</dbReference>
<keyword evidence="4" id="KW-1185">Reference proteome</keyword>
<comment type="caution">
    <text evidence="3">The sequence shown here is derived from an EMBL/GenBank/DDBJ whole genome shotgun (WGS) entry which is preliminary data.</text>
</comment>
<feature type="region of interest" description="Disordered" evidence="1">
    <location>
        <begin position="223"/>
        <end position="243"/>
    </location>
</feature>
<feature type="chain" id="PRO_5045366671" evidence="2">
    <location>
        <begin position="29"/>
        <end position="243"/>
    </location>
</feature>